<keyword evidence="5" id="KW-1185">Reference proteome</keyword>
<feature type="coiled-coil region" evidence="1">
    <location>
        <begin position="63"/>
        <end position="90"/>
    </location>
</feature>
<reference evidence="4 5" key="1">
    <citation type="submission" date="2021-05" db="EMBL/GenBank/DDBJ databases">
        <title>Genome Assembly of Synthetic Allotetraploid Brassica napus Reveals Homoeologous Exchanges between Subgenomes.</title>
        <authorList>
            <person name="Davis J.T."/>
        </authorList>
    </citation>
    <scope>NUCLEOTIDE SEQUENCE [LARGE SCALE GENOMIC DNA]</scope>
    <source>
        <strain evidence="5">cv. Da-Ae</strain>
        <tissue evidence="4">Seedling</tissue>
    </source>
</reference>
<evidence type="ECO:0000259" key="3">
    <source>
        <dbReference type="Pfam" id="PF25091"/>
    </source>
</evidence>
<feature type="region of interest" description="Disordered" evidence="2">
    <location>
        <begin position="119"/>
        <end position="151"/>
    </location>
</feature>
<accession>A0ABQ8CWA8</accession>
<evidence type="ECO:0000256" key="2">
    <source>
        <dbReference type="SAM" id="MobiDB-lite"/>
    </source>
</evidence>
<feature type="domain" description="DUF7806" evidence="3">
    <location>
        <begin position="193"/>
        <end position="236"/>
    </location>
</feature>
<dbReference type="PANTHER" id="PTHR35489:SF2">
    <property type="entry name" value="TITAN9"/>
    <property type="match status" value="1"/>
</dbReference>
<dbReference type="Pfam" id="PF25091">
    <property type="entry name" value="DUF7806"/>
    <property type="match status" value="1"/>
</dbReference>
<keyword evidence="1" id="KW-0175">Coiled coil</keyword>
<comment type="caution">
    <text evidence="4">The sequence shown here is derived from an EMBL/GenBank/DDBJ whole genome shotgun (WGS) entry which is preliminary data.</text>
</comment>
<gene>
    <name evidence="4" type="ORF">HID58_020559</name>
</gene>
<dbReference type="PANTHER" id="PTHR35489">
    <property type="entry name" value="TITAN9"/>
    <property type="match status" value="1"/>
</dbReference>
<evidence type="ECO:0000256" key="1">
    <source>
        <dbReference type="SAM" id="Coils"/>
    </source>
</evidence>
<feature type="non-terminal residue" evidence="4">
    <location>
        <position position="1"/>
    </location>
</feature>
<proteinExistence type="predicted"/>
<sequence length="249" mass="28302">RKWKLSAPSSTTNTPPSRDFDFRKLSKLSFRFVSPEIFKFSELDEVNRKQEDESSLPLFQPQTQHLRSENQNLKENMERLRNEIAEIRHIYQGRGAFGVSKTLSEQVEKIKELISEGVPHYNKNQSGRTRKTPESPQVTTMRKRSRQTEDMVEMDTTEDIMETDVVSPHISETLLVSQPQCCKTTDSGSSNSAGCPFQALGEHLTGVKLSTNNKDKRICIVASHPSSGTSCCCTRLSRWEYLKELCPNG</sequence>
<organism evidence="4 5">
    <name type="scientific">Brassica napus</name>
    <name type="common">Rape</name>
    <dbReference type="NCBI Taxonomy" id="3708"/>
    <lineage>
        <taxon>Eukaryota</taxon>
        <taxon>Viridiplantae</taxon>
        <taxon>Streptophyta</taxon>
        <taxon>Embryophyta</taxon>
        <taxon>Tracheophyta</taxon>
        <taxon>Spermatophyta</taxon>
        <taxon>Magnoliopsida</taxon>
        <taxon>eudicotyledons</taxon>
        <taxon>Gunneridae</taxon>
        <taxon>Pentapetalae</taxon>
        <taxon>rosids</taxon>
        <taxon>malvids</taxon>
        <taxon>Brassicales</taxon>
        <taxon>Brassicaceae</taxon>
        <taxon>Brassiceae</taxon>
        <taxon>Brassica</taxon>
    </lineage>
</organism>
<protein>
    <recommendedName>
        <fullName evidence="3">DUF7806 domain-containing protein</fullName>
    </recommendedName>
</protein>
<evidence type="ECO:0000313" key="5">
    <source>
        <dbReference type="Proteomes" id="UP000824890"/>
    </source>
</evidence>
<dbReference type="Proteomes" id="UP000824890">
    <property type="component" value="Unassembled WGS sequence"/>
</dbReference>
<dbReference type="EMBL" id="JAGKQM010000006">
    <property type="protein sequence ID" value="KAH0920541.1"/>
    <property type="molecule type" value="Genomic_DNA"/>
</dbReference>
<name>A0ABQ8CWA8_BRANA</name>
<evidence type="ECO:0000313" key="4">
    <source>
        <dbReference type="EMBL" id="KAH0920541.1"/>
    </source>
</evidence>
<dbReference type="InterPro" id="IPR056708">
    <property type="entry name" value="DUF7806"/>
</dbReference>